<gene>
    <name evidence="2" type="ORF">ABLV49_11655</name>
    <name evidence="3" type="ORF">ABLV49_11690</name>
</gene>
<dbReference type="PANTHER" id="PTHR33627">
    <property type="entry name" value="TRANSPOSASE"/>
    <property type="match status" value="1"/>
</dbReference>
<dbReference type="InterPro" id="IPR039365">
    <property type="entry name" value="IS701-like"/>
</dbReference>
<evidence type="ECO:0000313" key="2">
    <source>
        <dbReference type="EMBL" id="XBP68579.1"/>
    </source>
</evidence>
<reference evidence="2" key="1">
    <citation type="submission" date="2024-05" db="EMBL/GenBank/DDBJ databases">
        <authorList>
            <person name="Bunk B."/>
            <person name="Swiderski J."/>
            <person name="Sproer C."/>
            <person name="Thiel V."/>
        </authorList>
    </citation>
    <scope>NUCLEOTIDE SEQUENCE</scope>
    <source>
        <strain evidence="2">DSM 17735</strain>
    </source>
</reference>
<dbReference type="PANTHER" id="PTHR33627:SF1">
    <property type="entry name" value="TRANSPOSASE"/>
    <property type="match status" value="1"/>
</dbReference>
<name>A0AAU7LLS9_9BURK</name>
<dbReference type="EMBL" id="CP157675">
    <property type="protein sequence ID" value="XBP68586.1"/>
    <property type="molecule type" value="Genomic_DNA"/>
</dbReference>
<organism evidence="2">
    <name type="scientific">Polaromonas hydrogenivorans</name>
    <dbReference type="NCBI Taxonomy" id="335476"/>
    <lineage>
        <taxon>Bacteria</taxon>
        <taxon>Pseudomonadati</taxon>
        <taxon>Pseudomonadota</taxon>
        <taxon>Betaproteobacteria</taxon>
        <taxon>Burkholderiales</taxon>
        <taxon>Comamonadaceae</taxon>
        <taxon>Polaromonas</taxon>
    </lineage>
</organism>
<dbReference type="AlphaFoldDB" id="A0AAU7LLS9"/>
<dbReference type="InterPro" id="IPR038721">
    <property type="entry name" value="IS701-like_DDE_dom"/>
</dbReference>
<dbReference type="RefSeq" id="WP_349276570.1">
    <property type="nucleotide sequence ID" value="NZ_CBCSCU010000127.1"/>
</dbReference>
<dbReference type="EMBL" id="CP157675">
    <property type="protein sequence ID" value="XBP68579.1"/>
    <property type="molecule type" value="Genomic_DNA"/>
</dbReference>
<feature type="domain" description="Transposase IS701-like DDE" evidence="1">
    <location>
        <begin position="2"/>
        <end position="122"/>
    </location>
</feature>
<sequence length="136" mass="14931">MQRLQFFLSEAAWDAEAINAKRLALLAAEPATAPSANGVLIIDDTGDRKEGSATDHVARQYLGSVGKIDNGIVAVTTLWADEAHYYPLHVMPYTPEKRLAGGKQDPAFRTKPQIALALAIRSRIRRTRCRCARGTK</sequence>
<evidence type="ECO:0000313" key="3">
    <source>
        <dbReference type="EMBL" id="XBP68586.1"/>
    </source>
</evidence>
<proteinExistence type="predicted"/>
<accession>A0AAU7LLS9</accession>
<dbReference type="Pfam" id="PF13546">
    <property type="entry name" value="DDE_5"/>
    <property type="match status" value="1"/>
</dbReference>
<evidence type="ECO:0000259" key="1">
    <source>
        <dbReference type="Pfam" id="PF13546"/>
    </source>
</evidence>
<protein>
    <submittedName>
        <fullName evidence="2">Transposase</fullName>
    </submittedName>
</protein>